<dbReference type="GO" id="GO:0008270">
    <property type="term" value="F:zinc ion binding"/>
    <property type="evidence" value="ECO:0007669"/>
    <property type="project" value="UniProtKB-KW"/>
</dbReference>
<evidence type="ECO:0000259" key="3">
    <source>
        <dbReference type="PROSITE" id="PS50115"/>
    </source>
</evidence>
<dbReference type="Pfam" id="PF01412">
    <property type="entry name" value="ArfGap"/>
    <property type="match status" value="1"/>
</dbReference>
<feature type="region of interest" description="Disordered" evidence="2">
    <location>
        <begin position="167"/>
        <end position="248"/>
    </location>
</feature>
<dbReference type="PROSITE" id="PS50115">
    <property type="entry name" value="ARFGAP"/>
    <property type="match status" value="1"/>
</dbReference>
<feature type="compositionally biased region" description="Basic and acidic residues" evidence="2">
    <location>
        <begin position="133"/>
        <end position="149"/>
    </location>
</feature>
<dbReference type="InterPro" id="IPR001164">
    <property type="entry name" value="ArfGAP_dom"/>
</dbReference>
<keyword evidence="1" id="KW-0479">Metal-binding</keyword>
<proteinExistence type="predicted"/>
<comment type="caution">
    <text evidence="4">The sequence shown here is derived from an EMBL/GenBank/DDBJ whole genome shotgun (WGS) entry which is preliminary data.</text>
</comment>
<dbReference type="Proteomes" id="UP001415857">
    <property type="component" value="Unassembled WGS sequence"/>
</dbReference>
<dbReference type="AlphaFoldDB" id="A0AAP0WXR6"/>
<reference evidence="4 5" key="1">
    <citation type="journal article" date="2024" name="Plant J.">
        <title>Genome sequences and population genomics reveal climatic adaptation and genomic divergence between two closely related sweetgum species.</title>
        <authorList>
            <person name="Xu W.Q."/>
            <person name="Ren C.Q."/>
            <person name="Zhang X.Y."/>
            <person name="Comes H.P."/>
            <person name="Liu X.H."/>
            <person name="Li Y.G."/>
            <person name="Kettle C.J."/>
            <person name="Jalonen R."/>
            <person name="Gaisberger H."/>
            <person name="Ma Y.Z."/>
            <person name="Qiu Y.X."/>
        </authorList>
    </citation>
    <scope>NUCLEOTIDE SEQUENCE [LARGE SCALE GENOMIC DNA]</scope>
    <source>
        <strain evidence="4">Hangzhou</strain>
    </source>
</reference>
<evidence type="ECO:0000313" key="4">
    <source>
        <dbReference type="EMBL" id="KAK9280796.1"/>
    </source>
</evidence>
<dbReference type="SUPFAM" id="SSF57863">
    <property type="entry name" value="ArfGap/RecO-like zinc finger"/>
    <property type="match status" value="1"/>
</dbReference>
<dbReference type="Gene3D" id="1.10.220.150">
    <property type="entry name" value="Arf GTPase activating protein"/>
    <property type="match status" value="1"/>
</dbReference>
<dbReference type="PRINTS" id="PR00405">
    <property type="entry name" value="REVINTRACTNG"/>
</dbReference>
<protein>
    <recommendedName>
        <fullName evidence="3">Arf-GAP domain-containing protein</fullName>
    </recommendedName>
</protein>
<dbReference type="PANTHER" id="PTHR46085:SF3">
    <property type="entry name" value="ARF GTPASE ACTIVATING PROTEIN"/>
    <property type="match status" value="1"/>
</dbReference>
<feature type="compositionally biased region" description="Basic and acidic residues" evidence="2">
    <location>
        <begin position="103"/>
        <end position="119"/>
    </location>
</feature>
<name>A0AAP0WXR6_LIQFO</name>
<feature type="compositionally biased region" description="Basic and acidic residues" evidence="2">
    <location>
        <begin position="167"/>
        <end position="194"/>
    </location>
</feature>
<evidence type="ECO:0000256" key="1">
    <source>
        <dbReference type="PROSITE-ProRule" id="PRU00288"/>
    </source>
</evidence>
<dbReference type="InterPro" id="IPR044820">
    <property type="entry name" value="AGD14-like"/>
</dbReference>
<dbReference type="PANTHER" id="PTHR46085">
    <property type="entry name" value="ARFGAP/RECO-RELATED"/>
    <property type="match status" value="1"/>
</dbReference>
<organism evidence="4 5">
    <name type="scientific">Liquidambar formosana</name>
    <name type="common">Formosan gum</name>
    <dbReference type="NCBI Taxonomy" id="63359"/>
    <lineage>
        <taxon>Eukaryota</taxon>
        <taxon>Viridiplantae</taxon>
        <taxon>Streptophyta</taxon>
        <taxon>Embryophyta</taxon>
        <taxon>Tracheophyta</taxon>
        <taxon>Spermatophyta</taxon>
        <taxon>Magnoliopsida</taxon>
        <taxon>eudicotyledons</taxon>
        <taxon>Gunneridae</taxon>
        <taxon>Pentapetalae</taxon>
        <taxon>Saxifragales</taxon>
        <taxon>Altingiaceae</taxon>
        <taxon>Liquidambar</taxon>
    </lineage>
</organism>
<keyword evidence="1" id="KW-0863">Zinc-finger</keyword>
<dbReference type="CDD" id="cd08838">
    <property type="entry name" value="ArfGap_AGFG"/>
    <property type="match status" value="1"/>
</dbReference>
<evidence type="ECO:0000256" key="2">
    <source>
        <dbReference type="SAM" id="MobiDB-lite"/>
    </source>
</evidence>
<sequence length="248" mass="28287">MTNIYSAKQGPQYVCTNFWTFVCTTCSGIHREFTHRVKSVSMAKFTSQEVSALQGGGNQCAKEIYFKEWDPQRHSIPDSSNIERLRDFIKHVYVDRRYSGEKNIDRPPRVKMVDREDSYTYHSGSRSPVYEDIPERPYGEGQKYGDYKRSPARFEVVDDRLRDDRLGNRRFEDNRSSDGEAKPEGRSPSHRRELYPSSPPVVRPVRDILGEDVPPLRVGEHPKAYGGRASDGSAQTQRSVSSSSLGSS</sequence>
<dbReference type="SMART" id="SM00105">
    <property type="entry name" value="ArfGap"/>
    <property type="match status" value="1"/>
</dbReference>
<keyword evidence="5" id="KW-1185">Reference proteome</keyword>
<dbReference type="EMBL" id="JBBPBK010000007">
    <property type="protein sequence ID" value="KAK9280796.1"/>
    <property type="molecule type" value="Genomic_DNA"/>
</dbReference>
<dbReference type="InterPro" id="IPR037278">
    <property type="entry name" value="ARFGAP/RecO"/>
</dbReference>
<accession>A0AAP0WXR6</accession>
<feature type="compositionally biased region" description="Low complexity" evidence="2">
    <location>
        <begin position="239"/>
        <end position="248"/>
    </location>
</feature>
<dbReference type="GO" id="GO:0005096">
    <property type="term" value="F:GTPase activator activity"/>
    <property type="evidence" value="ECO:0007669"/>
    <property type="project" value="InterPro"/>
</dbReference>
<feature type="region of interest" description="Disordered" evidence="2">
    <location>
        <begin position="103"/>
        <end position="150"/>
    </location>
</feature>
<dbReference type="InterPro" id="IPR038508">
    <property type="entry name" value="ArfGAP_dom_sf"/>
</dbReference>
<evidence type="ECO:0000313" key="5">
    <source>
        <dbReference type="Proteomes" id="UP001415857"/>
    </source>
</evidence>
<feature type="domain" description="Arf-GAP" evidence="3">
    <location>
        <begin position="6"/>
        <end position="106"/>
    </location>
</feature>
<gene>
    <name evidence="4" type="ORF">L1049_003685</name>
</gene>
<keyword evidence="1" id="KW-0862">Zinc</keyword>